<dbReference type="RefSeq" id="WP_194507803.1">
    <property type="nucleotide sequence ID" value="NZ_JADILU010000003.1"/>
</dbReference>
<dbReference type="PROSITE" id="PS50112">
    <property type="entry name" value="PAS"/>
    <property type="match status" value="2"/>
</dbReference>
<keyword evidence="9" id="KW-1185">Reference proteome</keyword>
<reference evidence="9" key="1">
    <citation type="journal article" date="2019" name="Int. J. Syst. Evol. Microbiol.">
        <title>The Global Catalogue of Microorganisms (GCM) 10K type strain sequencing project: providing services to taxonomists for standard genome sequencing and annotation.</title>
        <authorList>
            <consortium name="The Broad Institute Genomics Platform"/>
            <consortium name="The Broad Institute Genome Sequencing Center for Infectious Disease"/>
            <person name="Wu L."/>
            <person name="Ma J."/>
        </authorList>
    </citation>
    <scope>NUCLEOTIDE SEQUENCE [LARGE SCALE GENOMIC DNA]</scope>
    <source>
        <strain evidence="9">KCTC 32514</strain>
    </source>
</reference>
<dbReference type="InterPro" id="IPR036097">
    <property type="entry name" value="HisK_dim/P_sf"/>
</dbReference>
<evidence type="ECO:0000313" key="8">
    <source>
        <dbReference type="EMBL" id="MFD2914512.1"/>
    </source>
</evidence>
<dbReference type="CDD" id="cd00082">
    <property type="entry name" value="HisKA"/>
    <property type="match status" value="1"/>
</dbReference>
<dbReference type="SMART" id="SM00091">
    <property type="entry name" value="PAS"/>
    <property type="match status" value="3"/>
</dbReference>
<evidence type="ECO:0000259" key="6">
    <source>
        <dbReference type="PROSITE" id="PS50109"/>
    </source>
</evidence>
<organism evidence="8 9">
    <name type="scientific">Psychroserpens luteus</name>
    <dbReference type="NCBI Taxonomy" id="1434066"/>
    <lineage>
        <taxon>Bacteria</taxon>
        <taxon>Pseudomonadati</taxon>
        <taxon>Bacteroidota</taxon>
        <taxon>Flavobacteriia</taxon>
        <taxon>Flavobacteriales</taxon>
        <taxon>Flavobacteriaceae</taxon>
        <taxon>Psychroserpens</taxon>
    </lineage>
</organism>
<comment type="catalytic activity">
    <reaction evidence="1">
        <text>ATP + protein L-histidine = ADP + protein N-phospho-L-histidine.</text>
        <dbReference type="EC" id="2.7.13.3"/>
    </reaction>
</comment>
<sequence length="612" mass="70418">MEAIKYNLPSRLNESVLDVIVENSMVSIVDSFGRIEYVNESFCSLLESNASELLGETLELLKSPRHIELVYKNLWKSIKSRQKWNGILSTKTSSGKSITLDTIIVPIKTDNYWSYVIKYKDITLHYNENVKLLERDNKSQTFLENMPLHIFSITKYGKILDANKKICNIEIVDVIGTYVYDHINPSCYEVLKNNIDIVFKDKIPKQFEFFDFDENERKTFYSSIISPVFNNLGVVVTATICFHEITDYKGLSEDLQYKEAKYRSIYKSLNVGINVVADDKGKIREWNKGAKLAFGYSETEILGRPITVLTSKKYREPNIKELIIAIRKIKENQDADIIEIQCLRKNGEEFPVEFTLNRLRVNGETMYCALMIDITKRKSLEIKLNQKRKDLEQFLYRSAHDLRAPFSSAQGLVNLLKEENNKEQAEVIIEMLSTTINTGKALSNNLSEASMISAKNYEDTYINFHKTTNDVIENLSDHENFKFIDFKIDIDVQQPFKSKPELINSIFQNLIENAVKYSKEPSENHTPIIDIAVKYRNEELMIVISDNGIGIKKQCIKNIFDLYYKSCDKDVSGSGLGLYIVKSIVESFDGNIKVNSDFNNGACFKIHLPQLK</sequence>
<dbReference type="Pfam" id="PF13426">
    <property type="entry name" value="PAS_9"/>
    <property type="match status" value="3"/>
</dbReference>
<dbReference type="SMART" id="SM00387">
    <property type="entry name" value="HATPase_c"/>
    <property type="match status" value="1"/>
</dbReference>
<dbReference type="Proteomes" id="UP001597548">
    <property type="component" value="Unassembled WGS sequence"/>
</dbReference>
<evidence type="ECO:0000259" key="7">
    <source>
        <dbReference type="PROSITE" id="PS50112"/>
    </source>
</evidence>
<protein>
    <recommendedName>
        <fullName evidence="2">histidine kinase</fullName>
        <ecNumber evidence="2">2.7.13.3</ecNumber>
    </recommendedName>
</protein>
<dbReference type="InterPro" id="IPR003661">
    <property type="entry name" value="HisK_dim/P_dom"/>
</dbReference>
<dbReference type="NCBIfam" id="TIGR00229">
    <property type="entry name" value="sensory_box"/>
    <property type="match status" value="2"/>
</dbReference>
<dbReference type="InterPro" id="IPR004358">
    <property type="entry name" value="Sig_transdc_His_kin-like_C"/>
</dbReference>
<evidence type="ECO:0000313" key="9">
    <source>
        <dbReference type="Proteomes" id="UP001597548"/>
    </source>
</evidence>
<keyword evidence="4" id="KW-0808">Transferase</keyword>
<keyword evidence="3" id="KW-0597">Phosphoprotein</keyword>
<dbReference type="Gene3D" id="3.30.450.20">
    <property type="entry name" value="PAS domain"/>
    <property type="match status" value="3"/>
</dbReference>
<dbReference type="Gene3D" id="3.30.565.10">
    <property type="entry name" value="Histidine kinase-like ATPase, C-terminal domain"/>
    <property type="match status" value="1"/>
</dbReference>
<dbReference type="InterPro" id="IPR036890">
    <property type="entry name" value="HATPase_C_sf"/>
</dbReference>
<dbReference type="InterPro" id="IPR035965">
    <property type="entry name" value="PAS-like_dom_sf"/>
</dbReference>
<dbReference type="PROSITE" id="PS50109">
    <property type="entry name" value="HIS_KIN"/>
    <property type="match status" value="1"/>
</dbReference>
<dbReference type="Pfam" id="PF02518">
    <property type="entry name" value="HATPase_c"/>
    <property type="match status" value="1"/>
</dbReference>
<dbReference type="Gene3D" id="1.10.287.130">
    <property type="match status" value="1"/>
</dbReference>
<dbReference type="SUPFAM" id="SSF47384">
    <property type="entry name" value="Homodimeric domain of signal transducing histidine kinase"/>
    <property type="match status" value="1"/>
</dbReference>
<evidence type="ECO:0000256" key="1">
    <source>
        <dbReference type="ARBA" id="ARBA00000085"/>
    </source>
</evidence>
<dbReference type="CDD" id="cd00130">
    <property type="entry name" value="PAS"/>
    <property type="match status" value="1"/>
</dbReference>
<dbReference type="InterPro" id="IPR005467">
    <property type="entry name" value="His_kinase_dom"/>
</dbReference>
<keyword evidence="5" id="KW-0418">Kinase</keyword>
<evidence type="ECO:0000256" key="5">
    <source>
        <dbReference type="ARBA" id="ARBA00022777"/>
    </source>
</evidence>
<accession>A0ABW5ZNL3</accession>
<evidence type="ECO:0000256" key="3">
    <source>
        <dbReference type="ARBA" id="ARBA00022553"/>
    </source>
</evidence>
<dbReference type="SMART" id="SM00388">
    <property type="entry name" value="HisKA"/>
    <property type="match status" value="1"/>
</dbReference>
<gene>
    <name evidence="8" type="ORF">ACFS29_02595</name>
</gene>
<feature type="domain" description="PAS" evidence="7">
    <location>
        <begin position="13"/>
        <end position="81"/>
    </location>
</feature>
<feature type="domain" description="PAS" evidence="7">
    <location>
        <begin position="258"/>
        <end position="304"/>
    </location>
</feature>
<dbReference type="EC" id="2.7.13.3" evidence="2"/>
<proteinExistence type="predicted"/>
<feature type="domain" description="Histidine kinase" evidence="6">
    <location>
        <begin position="397"/>
        <end position="612"/>
    </location>
</feature>
<evidence type="ECO:0000256" key="2">
    <source>
        <dbReference type="ARBA" id="ARBA00012438"/>
    </source>
</evidence>
<dbReference type="PANTHER" id="PTHR43304:SF1">
    <property type="entry name" value="PAC DOMAIN-CONTAINING PROTEIN"/>
    <property type="match status" value="1"/>
</dbReference>
<dbReference type="SUPFAM" id="SSF55874">
    <property type="entry name" value="ATPase domain of HSP90 chaperone/DNA topoisomerase II/histidine kinase"/>
    <property type="match status" value="1"/>
</dbReference>
<evidence type="ECO:0000256" key="4">
    <source>
        <dbReference type="ARBA" id="ARBA00022679"/>
    </source>
</evidence>
<dbReference type="InterPro" id="IPR003594">
    <property type="entry name" value="HATPase_dom"/>
</dbReference>
<dbReference type="EMBL" id="JBHUOS010000001">
    <property type="protein sequence ID" value="MFD2914512.1"/>
    <property type="molecule type" value="Genomic_DNA"/>
</dbReference>
<comment type="caution">
    <text evidence="8">The sequence shown here is derived from an EMBL/GenBank/DDBJ whole genome shotgun (WGS) entry which is preliminary data.</text>
</comment>
<dbReference type="InterPro" id="IPR052162">
    <property type="entry name" value="Sensor_kinase/Photoreceptor"/>
</dbReference>
<dbReference type="PRINTS" id="PR00344">
    <property type="entry name" value="BCTRLSENSOR"/>
</dbReference>
<dbReference type="SUPFAM" id="SSF55785">
    <property type="entry name" value="PYP-like sensor domain (PAS domain)"/>
    <property type="match status" value="3"/>
</dbReference>
<name>A0ABW5ZNL3_9FLAO</name>
<dbReference type="PANTHER" id="PTHR43304">
    <property type="entry name" value="PHYTOCHROME-LIKE PROTEIN CPH1"/>
    <property type="match status" value="1"/>
</dbReference>
<dbReference type="InterPro" id="IPR000014">
    <property type="entry name" value="PAS"/>
</dbReference>